<proteinExistence type="predicted"/>
<gene>
    <name evidence="1" type="ORF">IV494_09025</name>
</gene>
<comment type="caution">
    <text evidence="1">The sequence shown here is derived from an EMBL/GenBank/DDBJ whole genome shotgun (WGS) entry which is preliminary data.</text>
</comment>
<accession>A0ABS0FC90</accession>
<evidence type="ECO:0000313" key="1">
    <source>
        <dbReference type="EMBL" id="MBF8457325.1"/>
    </source>
</evidence>
<dbReference type="EMBL" id="JADPVI010000002">
    <property type="protein sequence ID" value="MBF8457325.1"/>
    <property type="molecule type" value="Genomic_DNA"/>
</dbReference>
<name>A0ABS0FC90_9FLAO</name>
<organism evidence="1 2">
    <name type="scientific">Kaistella gelatinilytica</name>
    <dbReference type="NCBI Taxonomy" id="2787636"/>
    <lineage>
        <taxon>Bacteria</taxon>
        <taxon>Pseudomonadati</taxon>
        <taxon>Bacteroidota</taxon>
        <taxon>Flavobacteriia</taxon>
        <taxon>Flavobacteriales</taxon>
        <taxon>Weeksellaceae</taxon>
        <taxon>Chryseobacterium group</taxon>
        <taxon>Kaistella</taxon>
    </lineage>
</organism>
<evidence type="ECO:0000313" key="2">
    <source>
        <dbReference type="Proteomes" id="UP000660070"/>
    </source>
</evidence>
<dbReference type="RefSeq" id="WP_196079830.1">
    <property type="nucleotide sequence ID" value="NZ_JADPVI010000002.1"/>
</dbReference>
<keyword evidence="2" id="KW-1185">Reference proteome</keyword>
<sequence length="223" mass="24443">MRNKISSIASFKLQFAFAVLMMLFSGNLLTAQIGHSHEAWEAEAKISYLTPFSYTMADNISWDLKNGQNDIIRSGNGNLSDYTFDEPGKYTLNIKKNASVDSNIPDKLNITVSPMKMVFDMSSVIISPSIIGGRPTNGTTLTVNVDFKSYDGSSAVYNQGFISSGIGTTITGNLKNSPVTINQGKTVLVFDLQGQASSGNYISFHFKDINDEIQSYDLTYQIP</sequence>
<reference evidence="1 2" key="1">
    <citation type="submission" date="2020-11" db="EMBL/GenBank/DDBJ databases">
        <title>Kaistella gelatinilytica sp. nov., a flavobacterium isolated from Antarctic Soil.</title>
        <authorList>
            <person name="Li J."/>
        </authorList>
    </citation>
    <scope>NUCLEOTIDE SEQUENCE [LARGE SCALE GENOMIC DNA]</scope>
    <source>
        <strain evidence="1 2">G5-32</strain>
    </source>
</reference>
<protein>
    <submittedName>
        <fullName evidence="1">Uncharacterized protein</fullName>
    </submittedName>
</protein>
<dbReference type="Proteomes" id="UP000660070">
    <property type="component" value="Unassembled WGS sequence"/>
</dbReference>